<keyword evidence="3" id="KW-1185">Reference proteome</keyword>
<sequence>MEKKLRHRWFRRAGKTVLGCMLAFQAMTGFALPGETVGTAAAADAPQIVGTWMWNPYFIEKDPDGTLQQLSDKGVNRVYLFVDLQFPEVYYSSFIRKASAKGIEVRALSGAPNWVLPEHNKKMYAFIDWVKRYNSNVQPDQRFNGIHLDVEPYVLPEWRQNSDAVIGLWMDTVSGFKQEVQSDSNLSVGMDMPVWLNSFEVRDGYGGRTTLSDWFIQRMDQVTLMAYFDDAKVMAESVKDEIAEADRAGVPVLMAVDTVNSGDPKGTFYGRSQTAMQSQLDALKAAMSGHPSFRGVSVHEWDTWILLDK</sequence>
<dbReference type="RefSeq" id="WP_133231228.1">
    <property type="nucleotide sequence ID" value="NZ_SMRT01000009.1"/>
</dbReference>
<accession>A0A4R5KK53</accession>
<feature type="chain" id="PRO_5039158500" description="Amidase" evidence="1">
    <location>
        <begin position="32"/>
        <end position="309"/>
    </location>
</feature>
<dbReference type="Proteomes" id="UP000295636">
    <property type="component" value="Unassembled WGS sequence"/>
</dbReference>
<name>A0A4R5KK53_9BACL</name>
<evidence type="ECO:0008006" key="4">
    <source>
        <dbReference type="Google" id="ProtNLM"/>
    </source>
</evidence>
<gene>
    <name evidence="2" type="ORF">E1757_19730</name>
</gene>
<evidence type="ECO:0000256" key="1">
    <source>
        <dbReference type="SAM" id="SignalP"/>
    </source>
</evidence>
<keyword evidence="1" id="KW-0732">Signal</keyword>
<organism evidence="2 3">
    <name type="scientific">Paenibacillus piri</name>
    <dbReference type="NCBI Taxonomy" id="2547395"/>
    <lineage>
        <taxon>Bacteria</taxon>
        <taxon>Bacillati</taxon>
        <taxon>Bacillota</taxon>
        <taxon>Bacilli</taxon>
        <taxon>Bacillales</taxon>
        <taxon>Paenibacillaceae</taxon>
        <taxon>Paenibacillus</taxon>
    </lineage>
</organism>
<dbReference type="AlphaFoldDB" id="A0A4R5KK53"/>
<dbReference type="EMBL" id="SMRT01000009">
    <property type="protein sequence ID" value="TDF95949.1"/>
    <property type="molecule type" value="Genomic_DNA"/>
</dbReference>
<protein>
    <recommendedName>
        <fullName evidence="4">Amidase</fullName>
    </recommendedName>
</protein>
<reference evidence="2 3" key="1">
    <citation type="submission" date="2019-03" db="EMBL/GenBank/DDBJ databases">
        <title>This is whole genome sequence of Paenibacillus sp MS74 strain.</title>
        <authorList>
            <person name="Trinh H.N."/>
        </authorList>
    </citation>
    <scope>NUCLEOTIDE SEQUENCE [LARGE SCALE GENOMIC DNA]</scope>
    <source>
        <strain evidence="2 3">MS74</strain>
    </source>
</reference>
<evidence type="ECO:0000313" key="3">
    <source>
        <dbReference type="Proteomes" id="UP000295636"/>
    </source>
</evidence>
<proteinExistence type="predicted"/>
<dbReference type="OrthoDB" id="7054537at2"/>
<evidence type="ECO:0000313" key="2">
    <source>
        <dbReference type="EMBL" id="TDF95949.1"/>
    </source>
</evidence>
<feature type="signal peptide" evidence="1">
    <location>
        <begin position="1"/>
        <end position="31"/>
    </location>
</feature>
<comment type="caution">
    <text evidence="2">The sequence shown here is derived from an EMBL/GenBank/DDBJ whole genome shotgun (WGS) entry which is preliminary data.</text>
</comment>